<evidence type="ECO:0000313" key="2">
    <source>
        <dbReference type="Proteomes" id="UP000789405"/>
    </source>
</evidence>
<accession>A0A9N9JU98</accession>
<keyword evidence="2" id="KW-1185">Reference proteome</keyword>
<proteinExistence type="predicted"/>
<dbReference type="OrthoDB" id="10526078at2759"/>
<organism evidence="1 2">
    <name type="scientific">Dentiscutata erythropus</name>
    <dbReference type="NCBI Taxonomy" id="1348616"/>
    <lineage>
        <taxon>Eukaryota</taxon>
        <taxon>Fungi</taxon>
        <taxon>Fungi incertae sedis</taxon>
        <taxon>Mucoromycota</taxon>
        <taxon>Glomeromycotina</taxon>
        <taxon>Glomeromycetes</taxon>
        <taxon>Diversisporales</taxon>
        <taxon>Gigasporaceae</taxon>
        <taxon>Dentiscutata</taxon>
    </lineage>
</organism>
<protein>
    <submittedName>
        <fullName evidence="1">26283_t:CDS:1</fullName>
    </submittedName>
</protein>
<sequence length="40" mass="4698">SIIVNFNDSNLVFNDDMDLEEEIEFAKKPKILDIETEKKI</sequence>
<name>A0A9N9JU98_9GLOM</name>
<feature type="non-terminal residue" evidence="1">
    <location>
        <position position="1"/>
    </location>
</feature>
<reference evidence="1" key="1">
    <citation type="submission" date="2021-06" db="EMBL/GenBank/DDBJ databases">
        <authorList>
            <person name="Kallberg Y."/>
            <person name="Tangrot J."/>
            <person name="Rosling A."/>
        </authorList>
    </citation>
    <scope>NUCLEOTIDE SEQUENCE</scope>
    <source>
        <strain evidence="1">MA453B</strain>
    </source>
</reference>
<gene>
    <name evidence="1" type="ORF">DERYTH_LOCUS22390</name>
</gene>
<dbReference type="AlphaFoldDB" id="A0A9N9JU98"/>
<comment type="caution">
    <text evidence="1">The sequence shown here is derived from an EMBL/GenBank/DDBJ whole genome shotgun (WGS) entry which is preliminary data.</text>
</comment>
<evidence type="ECO:0000313" key="1">
    <source>
        <dbReference type="EMBL" id="CAG8795981.1"/>
    </source>
</evidence>
<dbReference type="Proteomes" id="UP000789405">
    <property type="component" value="Unassembled WGS sequence"/>
</dbReference>
<dbReference type="EMBL" id="CAJVPY010030948">
    <property type="protein sequence ID" value="CAG8795981.1"/>
    <property type="molecule type" value="Genomic_DNA"/>
</dbReference>